<sequence length="468" mass="52880">MLNKHTSEFLRNVCNQIKYKKIHKDISNELIMHIDEIKDEYIKKGMPEEEAVKKAVEQMGNPIEIGKSLNKTHKPKLEWSIIILVGMLIAAGVGVLFSLVNDAAFLSTLSIRINNDLSVSMKGLIKLYLLYTSLGISFLLAFYFLDYTTLEKYSLHIFLASIAFLFITSYFLPSEYIYKYIGIKDVRFSPVSIAMPFLLISFSGLLTRWMTGNRGDSLKIFGLGALAILICLIHISRVNNVILIHESIVNTFILICVFLVMITIAIIDKRFKGNKKLFLFYTYGSVVSSVGGFLFFYVRPRKYLVERLMDILNPSTDPTSYGFIYMCIKKVLYGSKMFGKGDGVYFNNGERFLVPSSESDFIFTYIVSTFGWIAGIAIVIIALVTIIRMLFTVKKIHSTYGKYIMSSITIAFSLQIAANILMNLGMFPLMEAALPLISYGGVSFIINMGLIGLLLGIYRRKDLILSTE</sequence>
<feature type="transmembrane region" description="Helical" evidence="6">
    <location>
        <begin position="157"/>
        <end position="173"/>
    </location>
</feature>
<dbReference type="GO" id="GO:0051301">
    <property type="term" value="P:cell division"/>
    <property type="evidence" value="ECO:0007669"/>
    <property type="project" value="InterPro"/>
</dbReference>
<keyword evidence="2 6" id="KW-0812">Transmembrane</keyword>
<feature type="transmembrane region" description="Helical" evidence="6">
    <location>
        <begin position="218"/>
        <end position="236"/>
    </location>
</feature>
<dbReference type="AlphaFoldDB" id="K0B2X6"/>
<dbReference type="eggNOG" id="COG0772">
    <property type="taxonomic scope" value="Bacteria"/>
</dbReference>
<feature type="transmembrane region" description="Helical" evidence="6">
    <location>
        <begin position="436"/>
        <end position="458"/>
    </location>
</feature>
<feature type="transmembrane region" description="Helical" evidence="6">
    <location>
        <begin position="362"/>
        <end position="391"/>
    </location>
</feature>
<dbReference type="EMBL" id="CP003326">
    <property type="protein sequence ID" value="AFS79512.1"/>
    <property type="molecule type" value="Genomic_DNA"/>
</dbReference>
<feature type="transmembrane region" description="Helical" evidence="6">
    <location>
        <begin position="125"/>
        <end position="145"/>
    </location>
</feature>
<keyword evidence="5 6" id="KW-0472">Membrane</keyword>
<feature type="transmembrane region" description="Helical" evidence="6">
    <location>
        <begin position="279"/>
        <end position="298"/>
    </location>
</feature>
<evidence type="ECO:0000256" key="4">
    <source>
        <dbReference type="ARBA" id="ARBA00022989"/>
    </source>
</evidence>
<dbReference type="KEGG" id="cad:Curi_c25170"/>
<evidence type="ECO:0000256" key="3">
    <source>
        <dbReference type="ARBA" id="ARBA00022960"/>
    </source>
</evidence>
<evidence type="ECO:0000256" key="2">
    <source>
        <dbReference type="ARBA" id="ARBA00022692"/>
    </source>
</evidence>
<evidence type="ECO:0000256" key="5">
    <source>
        <dbReference type="ARBA" id="ARBA00023136"/>
    </source>
</evidence>
<evidence type="ECO:0000313" key="7">
    <source>
        <dbReference type="EMBL" id="AFS79512.1"/>
    </source>
</evidence>
<dbReference type="GO" id="GO:0032153">
    <property type="term" value="C:cell division site"/>
    <property type="evidence" value="ECO:0007669"/>
    <property type="project" value="TreeGrafter"/>
</dbReference>
<dbReference type="NCBIfam" id="NF038403">
    <property type="entry name" value="perm_prefix_1"/>
    <property type="match status" value="1"/>
</dbReference>
<accession>K0B2X6</accession>
<dbReference type="Pfam" id="PF01098">
    <property type="entry name" value="FTSW_RODA_SPOVE"/>
    <property type="match status" value="1"/>
</dbReference>
<dbReference type="GO" id="GO:0008360">
    <property type="term" value="P:regulation of cell shape"/>
    <property type="evidence" value="ECO:0007669"/>
    <property type="project" value="UniProtKB-KW"/>
</dbReference>
<gene>
    <name evidence="7" type="primary">rodA2</name>
    <name evidence="7" type="ordered locus">Curi_c25170</name>
</gene>
<feature type="transmembrane region" description="Helical" evidence="6">
    <location>
        <begin position="403"/>
        <end position="424"/>
    </location>
</feature>
<evidence type="ECO:0000313" key="8">
    <source>
        <dbReference type="Proteomes" id="UP000006094"/>
    </source>
</evidence>
<comment type="subcellular location">
    <subcellularLocation>
        <location evidence="1">Membrane</location>
        <topology evidence="1">Multi-pass membrane protein</topology>
    </subcellularLocation>
</comment>
<dbReference type="STRING" id="1128398.Curi_c25170"/>
<dbReference type="GO" id="GO:0015648">
    <property type="term" value="F:lipid-linked peptidoglycan transporter activity"/>
    <property type="evidence" value="ECO:0007669"/>
    <property type="project" value="TreeGrafter"/>
</dbReference>
<dbReference type="InterPro" id="IPR001182">
    <property type="entry name" value="FtsW/RodA"/>
</dbReference>
<dbReference type="PANTHER" id="PTHR30474:SF1">
    <property type="entry name" value="PEPTIDOGLYCAN GLYCOSYLTRANSFERASE MRDB"/>
    <property type="match status" value="1"/>
</dbReference>
<proteinExistence type="predicted"/>
<dbReference type="GO" id="GO:0005886">
    <property type="term" value="C:plasma membrane"/>
    <property type="evidence" value="ECO:0007669"/>
    <property type="project" value="TreeGrafter"/>
</dbReference>
<dbReference type="PANTHER" id="PTHR30474">
    <property type="entry name" value="CELL CYCLE PROTEIN"/>
    <property type="match status" value="1"/>
</dbReference>
<dbReference type="Proteomes" id="UP000006094">
    <property type="component" value="Chromosome"/>
</dbReference>
<name>K0B2X6_GOTA9</name>
<organism evidence="7 8">
    <name type="scientific">Gottschalkia acidurici (strain ATCC 7906 / DSM 604 / BCRC 14475 / CIP 104303 / KCTC 5404 / NCIMB 10678 / 9a)</name>
    <name type="common">Clostridium acidurici</name>
    <dbReference type="NCBI Taxonomy" id="1128398"/>
    <lineage>
        <taxon>Bacteria</taxon>
        <taxon>Bacillati</taxon>
        <taxon>Bacillota</taxon>
        <taxon>Tissierellia</taxon>
        <taxon>Tissierellales</taxon>
        <taxon>Gottschalkiaceae</taxon>
        <taxon>Gottschalkia</taxon>
    </lineage>
</organism>
<feature type="transmembrane region" description="Helical" evidence="6">
    <location>
        <begin position="248"/>
        <end position="267"/>
    </location>
</feature>
<dbReference type="InterPro" id="IPR047928">
    <property type="entry name" value="Perm_prefix_1"/>
</dbReference>
<evidence type="ECO:0000256" key="1">
    <source>
        <dbReference type="ARBA" id="ARBA00004141"/>
    </source>
</evidence>
<keyword evidence="8" id="KW-1185">Reference proteome</keyword>
<dbReference type="OrthoDB" id="9802195at2"/>
<protein>
    <submittedName>
        <fullName evidence="7">Rod shape-determining protein RodA</fullName>
    </submittedName>
</protein>
<reference evidence="7 8" key="1">
    <citation type="journal article" date="2012" name="PLoS ONE">
        <title>The purine-utilizing bacterium Clostridium acidurici 9a: a genome-guided metabolic reconsideration.</title>
        <authorList>
            <person name="Hartwich K."/>
            <person name="Poehlein A."/>
            <person name="Daniel R."/>
        </authorList>
    </citation>
    <scope>NUCLEOTIDE SEQUENCE [LARGE SCALE GENOMIC DNA]</scope>
    <source>
        <strain evidence="8">ATCC 7906 / DSM 604 / BCRC 14475 / CIP 104303 / KCTC 5404 / NCIMB 10678 / 9a</strain>
    </source>
</reference>
<feature type="transmembrane region" description="Helical" evidence="6">
    <location>
        <begin position="77"/>
        <end position="100"/>
    </location>
</feature>
<feature type="transmembrane region" description="Helical" evidence="6">
    <location>
        <begin position="193"/>
        <end position="211"/>
    </location>
</feature>
<keyword evidence="4 6" id="KW-1133">Transmembrane helix</keyword>
<evidence type="ECO:0000256" key="6">
    <source>
        <dbReference type="SAM" id="Phobius"/>
    </source>
</evidence>
<keyword evidence="3" id="KW-0133">Cell shape</keyword>
<dbReference type="HOGENOM" id="CLU_029243_7_0_9"/>